<proteinExistence type="predicted"/>
<name>A0A2H0RJE3_9BACT</name>
<sequence>MDLEDLDVSYEILGESLEVKSLRIGKGLCPKCDATHDEERQKFLKLRKDCRNSEISFKVKVVGLDTKNLKKLRGDIN</sequence>
<dbReference type="EMBL" id="PCYL01000032">
    <property type="protein sequence ID" value="PIR46681.1"/>
    <property type="molecule type" value="Genomic_DNA"/>
</dbReference>
<accession>A0A2H0RJE3</accession>
<gene>
    <name evidence="1" type="ORF">COV07_03000</name>
</gene>
<organism evidence="1 2">
    <name type="scientific">Candidatus Vogelbacteria bacterium CG10_big_fil_rev_8_21_14_0_10_45_14</name>
    <dbReference type="NCBI Taxonomy" id="1975042"/>
    <lineage>
        <taxon>Bacteria</taxon>
        <taxon>Candidatus Vogeliibacteriota</taxon>
    </lineage>
</organism>
<protein>
    <submittedName>
        <fullName evidence="1">Uncharacterized protein</fullName>
    </submittedName>
</protein>
<dbReference type="Proteomes" id="UP000230833">
    <property type="component" value="Unassembled WGS sequence"/>
</dbReference>
<reference evidence="1 2" key="1">
    <citation type="submission" date="2017-09" db="EMBL/GenBank/DDBJ databases">
        <title>Depth-based differentiation of microbial function through sediment-hosted aquifers and enrichment of novel symbionts in the deep terrestrial subsurface.</title>
        <authorList>
            <person name="Probst A.J."/>
            <person name="Ladd B."/>
            <person name="Jarett J.K."/>
            <person name="Geller-Mcgrath D.E."/>
            <person name="Sieber C.M."/>
            <person name="Emerson J.B."/>
            <person name="Anantharaman K."/>
            <person name="Thomas B.C."/>
            <person name="Malmstrom R."/>
            <person name="Stieglmeier M."/>
            <person name="Klingl A."/>
            <person name="Woyke T."/>
            <person name="Ryan C.M."/>
            <person name="Banfield J.F."/>
        </authorList>
    </citation>
    <scope>NUCLEOTIDE SEQUENCE [LARGE SCALE GENOMIC DNA]</scope>
    <source>
        <strain evidence="1">CG10_big_fil_rev_8_21_14_0_10_45_14</strain>
    </source>
</reference>
<evidence type="ECO:0000313" key="1">
    <source>
        <dbReference type="EMBL" id="PIR46681.1"/>
    </source>
</evidence>
<evidence type="ECO:0000313" key="2">
    <source>
        <dbReference type="Proteomes" id="UP000230833"/>
    </source>
</evidence>
<dbReference type="AlphaFoldDB" id="A0A2H0RJE3"/>
<comment type="caution">
    <text evidence="1">The sequence shown here is derived from an EMBL/GenBank/DDBJ whole genome shotgun (WGS) entry which is preliminary data.</text>
</comment>